<feature type="region of interest" description="Disordered" evidence="1">
    <location>
        <begin position="661"/>
        <end position="687"/>
    </location>
</feature>
<feature type="compositionally biased region" description="Basic and acidic residues" evidence="1">
    <location>
        <begin position="497"/>
        <end position="508"/>
    </location>
</feature>
<name>A0A9D5HAK3_9LILI</name>
<feature type="compositionally biased region" description="Basic and acidic residues" evidence="1">
    <location>
        <begin position="800"/>
        <end position="887"/>
    </location>
</feature>
<feature type="compositionally biased region" description="Basic residues" evidence="1">
    <location>
        <begin position="926"/>
        <end position="936"/>
    </location>
</feature>
<evidence type="ECO:0000256" key="1">
    <source>
        <dbReference type="SAM" id="MobiDB-lite"/>
    </source>
</evidence>
<reference evidence="2" key="2">
    <citation type="journal article" date="2022" name="Hortic Res">
        <title>The genome of Dioscorea zingiberensis sheds light on the biosynthesis, origin and evolution of the medicinally important diosgenin saponins.</title>
        <authorList>
            <person name="Li Y."/>
            <person name="Tan C."/>
            <person name="Li Z."/>
            <person name="Guo J."/>
            <person name="Li S."/>
            <person name="Chen X."/>
            <person name="Wang C."/>
            <person name="Dai X."/>
            <person name="Yang H."/>
            <person name="Song W."/>
            <person name="Hou L."/>
            <person name="Xu J."/>
            <person name="Tong Z."/>
            <person name="Xu A."/>
            <person name="Yuan X."/>
            <person name="Wang W."/>
            <person name="Yang Q."/>
            <person name="Chen L."/>
            <person name="Sun Z."/>
            <person name="Wang K."/>
            <person name="Pan B."/>
            <person name="Chen J."/>
            <person name="Bao Y."/>
            <person name="Liu F."/>
            <person name="Qi X."/>
            <person name="Gang D.R."/>
            <person name="Wen J."/>
            <person name="Li J."/>
        </authorList>
    </citation>
    <scope>NUCLEOTIDE SEQUENCE</scope>
    <source>
        <strain evidence="2">Dzin_1.0</strain>
    </source>
</reference>
<feature type="compositionally biased region" description="Low complexity" evidence="1">
    <location>
        <begin position="21"/>
        <end position="39"/>
    </location>
</feature>
<feature type="compositionally biased region" description="Polar residues" evidence="1">
    <location>
        <begin position="472"/>
        <end position="482"/>
    </location>
</feature>
<proteinExistence type="predicted"/>
<protein>
    <submittedName>
        <fullName evidence="2">Uncharacterized protein</fullName>
    </submittedName>
</protein>
<feature type="compositionally biased region" description="Polar residues" evidence="1">
    <location>
        <begin position="132"/>
        <end position="142"/>
    </location>
</feature>
<feature type="region of interest" description="Disordered" evidence="1">
    <location>
        <begin position="759"/>
        <end position="990"/>
    </location>
</feature>
<reference evidence="2" key="1">
    <citation type="submission" date="2021-03" db="EMBL/GenBank/DDBJ databases">
        <authorList>
            <person name="Li Z."/>
            <person name="Yang C."/>
        </authorList>
    </citation>
    <scope>NUCLEOTIDE SEQUENCE</scope>
    <source>
        <strain evidence="2">Dzin_1.0</strain>
        <tissue evidence="2">Leaf</tissue>
    </source>
</reference>
<feature type="region of interest" description="Disordered" evidence="1">
    <location>
        <begin position="234"/>
        <end position="288"/>
    </location>
</feature>
<feature type="region of interest" description="Disordered" evidence="1">
    <location>
        <begin position="472"/>
        <end position="523"/>
    </location>
</feature>
<gene>
    <name evidence="2" type="ORF">J5N97_021985</name>
</gene>
<sequence>MDPRRLLGHPIGGDQPPPPAQQHQQSPYWYPPSSSSPVPGGYHHQQQPPLSLVPPAGHHLPPPHRWGPPDPHDPHLLHRHPPLPPQPSVSYHNQSPYQNPYPPSMPHPPPYPPHHHPPPHPHAPAYPPPNQVWGSTPWPQQHSWEHQERNNLYPNEEDWAAKAKAWAAATSVTDNHHQHSQFTPIPRVEESSYAFHNHYQQALGPLPTVIHQPSLSNSSNRISQDAGYEAKAANTDHMVSPQKSFPTPSVYKQEVSSSYSSAPGHREALDQNGSSQMPELPGQEGMHPQSILSAGKLSVQQHHFNHGGQQAKSLTDMSVKHHDFEPRFASDHDSQLRSSYGQINPANPVGVMDHDAHTTSIHTWTPAPPEAASLQVPLVPSEPQFDPSFVFQSPLPVQPVSVFEGIPGSSFRPSTPITLPFDFGSGTFHHGAASSGDATGSFSLSERPKKAAVPNWLREEIIKNKPVISSTTTTNLSGSFQPSGPGDADKSSGGGELDNKSIDSSRSTDDDDDGEDDVEAPKSAAINQEIKRVLTEVLLKVTDELFNEIATKVLNEGDLTVEVNGSPAVENHKASQSVVLVSPSTAKVLVPVKLNGSKVNDGENSSTDSPGGNILGLANYASDNDDDDHSSGMPPAKLSAKNVNVGNEKELVNTLNSTADHHNVVSGDKTESLNGPNTNEEISMAKKSPSCVETSNYHEKLLKEGPKICEEHISVDRGKFDEFPSGKYNGLLPDENTICNSTSGNADIANSGEFRSIGSRSISSTTSHPDKKPDIKSSLKDVKSVMEKTSSENLVSRRTVTNEDRDRLKPKLEKGYLKEKDVEKDQEKNVKQRPHSREHDSKGNSKNDKMKDGRDQKDKKGKDKEDGGRKRERTIDQREDCSSDIRKDSHRHRSQSSSSPSNRGKNKKESYFHEHVSSDEPYDNSKRRKQQSHKRSSSPAPTRSRTRQASRSPHSKHSHRRQSPYSSVERRKRSRSRSPDRRRSSHKHKI</sequence>
<keyword evidence="3" id="KW-1185">Reference proteome</keyword>
<feature type="compositionally biased region" description="Pro residues" evidence="1">
    <location>
        <begin position="99"/>
        <end position="112"/>
    </location>
</feature>
<evidence type="ECO:0000313" key="3">
    <source>
        <dbReference type="Proteomes" id="UP001085076"/>
    </source>
</evidence>
<dbReference type="EMBL" id="JAGGNH010000006">
    <property type="protein sequence ID" value="KAJ0969108.1"/>
    <property type="molecule type" value="Genomic_DNA"/>
</dbReference>
<dbReference type="AlphaFoldDB" id="A0A9D5HAK3"/>
<feature type="region of interest" description="Disordered" evidence="1">
    <location>
        <begin position="596"/>
        <end position="639"/>
    </location>
</feature>
<comment type="caution">
    <text evidence="2">The sequence shown here is derived from an EMBL/GenBank/DDBJ whole genome shotgun (WGS) entry which is preliminary data.</text>
</comment>
<feature type="region of interest" description="Disordered" evidence="1">
    <location>
        <begin position="1"/>
        <end position="144"/>
    </location>
</feature>
<feature type="compositionally biased region" description="Basic and acidic residues" evidence="1">
    <location>
        <begin position="661"/>
        <end position="671"/>
    </location>
</feature>
<feature type="compositionally biased region" description="Basic residues" evidence="1">
    <location>
        <begin position="944"/>
        <end position="962"/>
    </location>
</feature>
<accession>A0A9D5HAK3</accession>
<dbReference type="Proteomes" id="UP001085076">
    <property type="component" value="Miscellaneous, Linkage group lg06"/>
</dbReference>
<feature type="compositionally biased region" description="Basic and acidic residues" evidence="1">
    <location>
        <begin position="768"/>
        <end position="790"/>
    </location>
</feature>
<feature type="compositionally biased region" description="Acidic residues" evidence="1">
    <location>
        <begin position="509"/>
        <end position="518"/>
    </location>
</feature>
<evidence type="ECO:0000313" key="2">
    <source>
        <dbReference type="EMBL" id="KAJ0969108.1"/>
    </source>
</evidence>
<organism evidence="2 3">
    <name type="scientific">Dioscorea zingiberensis</name>
    <dbReference type="NCBI Taxonomy" id="325984"/>
    <lineage>
        <taxon>Eukaryota</taxon>
        <taxon>Viridiplantae</taxon>
        <taxon>Streptophyta</taxon>
        <taxon>Embryophyta</taxon>
        <taxon>Tracheophyta</taxon>
        <taxon>Spermatophyta</taxon>
        <taxon>Magnoliopsida</taxon>
        <taxon>Liliopsida</taxon>
        <taxon>Dioscoreales</taxon>
        <taxon>Dioscoreaceae</taxon>
        <taxon>Dioscorea</taxon>
    </lineage>
</organism>
<feature type="compositionally biased region" description="Basic and acidic residues" evidence="1">
    <location>
        <begin position="907"/>
        <end position="918"/>
    </location>
</feature>
<dbReference type="OrthoDB" id="540503at2759"/>
<feature type="compositionally biased region" description="Pro residues" evidence="1">
    <location>
        <begin position="120"/>
        <end position="130"/>
    </location>
</feature>
<feature type="compositionally biased region" description="Polar residues" evidence="1">
    <location>
        <begin position="672"/>
        <end position="681"/>
    </location>
</feature>